<evidence type="ECO:0000313" key="2">
    <source>
        <dbReference type="Proteomes" id="UP001177260"/>
    </source>
</evidence>
<reference evidence="1 2" key="1">
    <citation type="journal article" date="2023" name="ACS Omega">
        <title>Identification of the Neoaspergillic Acid Biosynthesis Gene Cluster by Establishing an In Vitro CRISPR-Ribonucleoprotein Genetic System in Aspergillus melleus.</title>
        <authorList>
            <person name="Yuan B."/>
            <person name="Grau M.F."/>
            <person name="Murata R.M."/>
            <person name="Torok T."/>
            <person name="Venkateswaran K."/>
            <person name="Stajich J.E."/>
            <person name="Wang C.C.C."/>
        </authorList>
    </citation>
    <scope>NUCLEOTIDE SEQUENCE [LARGE SCALE GENOMIC DNA]</scope>
    <source>
        <strain evidence="1 2">IMV 1140</strain>
    </source>
</reference>
<comment type="caution">
    <text evidence="1">The sequence shown here is derived from an EMBL/GenBank/DDBJ whole genome shotgun (WGS) entry which is preliminary data.</text>
</comment>
<protein>
    <submittedName>
        <fullName evidence="1">Uncharacterized protein</fullName>
    </submittedName>
</protein>
<accession>A0ACC3ASX1</accession>
<sequence length="168" mass="17885">MRESSLVFETVTLGRGSKWPANAYNAAGHKPVASSQPRPEAYTSISISTGGVSPTRAKAGAGDGAERVVITEDSIPAVVEAAHEHNGHAGWDGTWRDISTSYYGILRSDVIFLLRRCQICAHNPSKRPKSSIAMPADSKAASADSFDFADFAEWGHHEFGPNASATPT</sequence>
<dbReference type="Proteomes" id="UP001177260">
    <property type="component" value="Unassembled WGS sequence"/>
</dbReference>
<dbReference type="EMBL" id="JAOPJF010000073">
    <property type="protein sequence ID" value="KAK1140902.1"/>
    <property type="molecule type" value="Genomic_DNA"/>
</dbReference>
<proteinExistence type="predicted"/>
<evidence type="ECO:0000313" key="1">
    <source>
        <dbReference type="EMBL" id="KAK1140902.1"/>
    </source>
</evidence>
<organism evidence="1 2">
    <name type="scientific">Aspergillus melleus</name>
    <dbReference type="NCBI Taxonomy" id="138277"/>
    <lineage>
        <taxon>Eukaryota</taxon>
        <taxon>Fungi</taxon>
        <taxon>Dikarya</taxon>
        <taxon>Ascomycota</taxon>
        <taxon>Pezizomycotina</taxon>
        <taxon>Eurotiomycetes</taxon>
        <taxon>Eurotiomycetidae</taxon>
        <taxon>Eurotiales</taxon>
        <taxon>Aspergillaceae</taxon>
        <taxon>Aspergillus</taxon>
        <taxon>Aspergillus subgen. Circumdati</taxon>
    </lineage>
</organism>
<keyword evidence="2" id="KW-1185">Reference proteome</keyword>
<gene>
    <name evidence="1" type="ORF">N8T08_009775</name>
</gene>
<name>A0ACC3ASX1_9EURO</name>